<feature type="compositionally biased region" description="Basic and acidic residues" evidence="1">
    <location>
        <begin position="44"/>
        <end position="54"/>
    </location>
</feature>
<feature type="compositionally biased region" description="Basic and acidic residues" evidence="1">
    <location>
        <begin position="174"/>
        <end position="192"/>
    </location>
</feature>
<sequence length="201" mass="22512">MELSDPDFEEEEELECELVEPELSPRLSSQPAEASKQNCNDGSKPMEPDVEGHKKSQPNIGLPVYTDADVPAKKPIRKTLGSKPTEENIEDEDTELEPEVLSESEKSSPDPQIKYEPGQESDKKPAPEKKPKPDVKFKDQEGKPKSPPKKPLKIKPAEGVTDPEADSDLNIPKKRPDLKKFSPKKQKEPEGEPDREEEPEL</sequence>
<proteinExistence type="predicted"/>
<evidence type="ECO:0000256" key="1">
    <source>
        <dbReference type="SAM" id="MobiDB-lite"/>
    </source>
</evidence>
<evidence type="ECO:0000313" key="2">
    <source>
        <dbReference type="Proteomes" id="UP000887564"/>
    </source>
</evidence>
<feature type="compositionally biased region" description="Polar residues" evidence="1">
    <location>
        <begin position="26"/>
        <end position="41"/>
    </location>
</feature>
<name>A0A914S416_PAREQ</name>
<keyword evidence="2" id="KW-1185">Reference proteome</keyword>
<feature type="compositionally biased region" description="Basic and acidic residues" evidence="1">
    <location>
        <begin position="120"/>
        <end position="144"/>
    </location>
</feature>
<organism evidence="2 3">
    <name type="scientific">Parascaris equorum</name>
    <name type="common">Equine roundworm</name>
    <dbReference type="NCBI Taxonomy" id="6256"/>
    <lineage>
        <taxon>Eukaryota</taxon>
        <taxon>Metazoa</taxon>
        <taxon>Ecdysozoa</taxon>
        <taxon>Nematoda</taxon>
        <taxon>Chromadorea</taxon>
        <taxon>Rhabditida</taxon>
        <taxon>Spirurina</taxon>
        <taxon>Ascaridomorpha</taxon>
        <taxon>Ascaridoidea</taxon>
        <taxon>Ascarididae</taxon>
        <taxon>Parascaris</taxon>
    </lineage>
</organism>
<protein>
    <submittedName>
        <fullName evidence="3">Uncharacterized protein</fullName>
    </submittedName>
</protein>
<evidence type="ECO:0000313" key="3">
    <source>
        <dbReference type="WBParaSite" id="PEQ_0001307701-mRNA-1"/>
    </source>
</evidence>
<accession>A0A914S416</accession>
<feature type="compositionally biased region" description="Acidic residues" evidence="1">
    <location>
        <begin position="1"/>
        <end position="20"/>
    </location>
</feature>
<dbReference type="WBParaSite" id="PEQ_0001307701-mRNA-1">
    <property type="protein sequence ID" value="PEQ_0001307701-mRNA-1"/>
    <property type="gene ID" value="PEQ_0001307701"/>
</dbReference>
<reference evidence="3" key="1">
    <citation type="submission" date="2022-11" db="UniProtKB">
        <authorList>
            <consortium name="WormBaseParasite"/>
        </authorList>
    </citation>
    <scope>IDENTIFICATION</scope>
</reference>
<feature type="region of interest" description="Disordered" evidence="1">
    <location>
        <begin position="1"/>
        <end position="201"/>
    </location>
</feature>
<feature type="compositionally biased region" description="Acidic residues" evidence="1">
    <location>
        <begin position="87"/>
        <end position="102"/>
    </location>
</feature>
<dbReference type="AlphaFoldDB" id="A0A914S416"/>
<dbReference type="Proteomes" id="UP000887564">
    <property type="component" value="Unplaced"/>
</dbReference>